<comment type="caution">
    <text evidence="1">The sequence shown here is derived from an EMBL/GenBank/DDBJ whole genome shotgun (WGS) entry which is preliminary data.</text>
</comment>
<evidence type="ECO:0000313" key="1">
    <source>
        <dbReference type="EMBL" id="KAI4357234.1"/>
    </source>
</evidence>
<dbReference type="Proteomes" id="UP000828941">
    <property type="component" value="Chromosome 1"/>
</dbReference>
<dbReference type="EMBL" id="CM039426">
    <property type="protein sequence ID" value="KAI4357234.1"/>
    <property type="molecule type" value="Genomic_DNA"/>
</dbReference>
<name>A0ACB9QA73_BAUVA</name>
<proteinExistence type="predicted"/>
<accession>A0ACB9QA73</accession>
<keyword evidence="2" id="KW-1185">Reference proteome</keyword>
<evidence type="ECO:0000313" key="2">
    <source>
        <dbReference type="Proteomes" id="UP000828941"/>
    </source>
</evidence>
<gene>
    <name evidence="1" type="ORF">L6164_001195</name>
</gene>
<protein>
    <submittedName>
        <fullName evidence="1">Uncharacterized protein</fullName>
    </submittedName>
</protein>
<sequence>MLSIIVLSLRQLRKDIHLFLRPLIEDLKILWEEGVDVFDEYRKDSFKMHATIFCTFNDFSKYGNMFGYRVKGHRGKIAPGTLTGDEVYLRVKDINVIFGKTQMQAHEKSLWKKSCIFFDLPYWCILNVRHYVDVMYVEKNVCDNLMGMFLNISGKTKDGVNA</sequence>
<reference evidence="1 2" key="1">
    <citation type="journal article" date="2022" name="DNA Res.">
        <title>Chromosomal-level genome assembly of the orchid tree Bauhinia variegata (Leguminosae; Cercidoideae) supports the allotetraploid origin hypothesis of Bauhinia.</title>
        <authorList>
            <person name="Zhong Y."/>
            <person name="Chen Y."/>
            <person name="Zheng D."/>
            <person name="Pang J."/>
            <person name="Liu Y."/>
            <person name="Luo S."/>
            <person name="Meng S."/>
            <person name="Qian L."/>
            <person name="Wei D."/>
            <person name="Dai S."/>
            <person name="Zhou R."/>
        </authorList>
    </citation>
    <scope>NUCLEOTIDE SEQUENCE [LARGE SCALE GENOMIC DNA]</scope>
    <source>
        <strain evidence="1">BV-YZ2020</strain>
    </source>
</reference>
<organism evidence="1 2">
    <name type="scientific">Bauhinia variegata</name>
    <name type="common">Purple orchid tree</name>
    <name type="synonym">Phanera variegata</name>
    <dbReference type="NCBI Taxonomy" id="167791"/>
    <lineage>
        <taxon>Eukaryota</taxon>
        <taxon>Viridiplantae</taxon>
        <taxon>Streptophyta</taxon>
        <taxon>Embryophyta</taxon>
        <taxon>Tracheophyta</taxon>
        <taxon>Spermatophyta</taxon>
        <taxon>Magnoliopsida</taxon>
        <taxon>eudicotyledons</taxon>
        <taxon>Gunneridae</taxon>
        <taxon>Pentapetalae</taxon>
        <taxon>rosids</taxon>
        <taxon>fabids</taxon>
        <taxon>Fabales</taxon>
        <taxon>Fabaceae</taxon>
        <taxon>Cercidoideae</taxon>
        <taxon>Cercideae</taxon>
        <taxon>Bauhiniinae</taxon>
        <taxon>Bauhinia</taxon>
    </lineage>
</organism>